<dbReference type="GO" id="GO:0000724">
    <property type="term" value="P:double-strand break repair via homologous recombination"/>
    <property type="evidence" value="ECO:0007669"/>
    <property type="project" value="TreeGrafter"/>
</dbReference>
<accession>A0A5E4Q949</accession>
<evidence type="ECO:0000256" key="4">
    <source>
        <dbReference type="SAM" id="Coils"/>
    </source>
</evidence>
<organism evidence="5 6">
    <name type="scientific">Leptidea sinapis</name>
    <dbReference type="NCBI Taxonomy" id="189913"/>
    <lineage>
        <taxon>Eukaryota</taxon>
        <taxon>Metazoa</taxon>
        <taxon>Ecdysozoa</taxon>
        <taxon>Arthropoda</taxon>
        <taxon>Hexapoda</taxon>
        <taxon>Insecta</taxon>
        <taxon>Pterygota</taxon>
        <taxon>Neoptera</taxon>
        <taxon>Endopterygota</taxon>
        <taxon>Lepidoptera</taxon>
        <taxon>Glossata</taxon>
        <taxon>Ditrysia</taxon>
        <taxon>Papilionoidea</taxon>
        <taxon>Pieridae</taxon>
        <taxon>Dismorphiinae</taxon>
        <taxon>Leptidea</taxon>
    </lineage>
</organism>
<feature type="coiled-coil region" evidence="4">
    <location>
        <begin position="84"/>
        <end position="132"/>
    </location>
</feature>
<dbReference type="Proteomes" id="UP000324832">
    <property type="component" value="Unassembled WGS sequence"/>
</dbReference>
<dbReference type="Gene3D" id="3.40.50.300">
    <property type="entry name" value="P-loop containing nucleotide triphosphate hydrolases"/>
    <property type="match status" value="1"/>
</dbReference>
<comment type="similarity">
    <text evidence="1">Belongs to the SMC family. SMC5 subfamily.</text>
</comment>
<dbReference type="AlphaFoldDB" id="A0A5E4Q949"/>
<keyword evidence="3 4" id="KW-0175">Coiled coil</keyword>
<dbReference type="SUPFAM" id="SSF52540">
    <property type="entry name" value="P-loop containing nucleoside triphosphate hydrolases"/>
    <property type="match status" value="1"/>
</dbReference>
<dbReference type="PANTHER" id="PTHR45916">
    <property type="entry name" value="STRUCTURAL MAINTENANCE OF CHROMOSOMES PROTEIN 5"/>
    <property type="match status" value="1"/>
</dbReference>
<dbReference type="PANTHER" id="PTHR45916:SF1">
    <property type="entry name" value="STRUCTURAL MAINTENANCE OF CHROMOSOMES PROTEIN 5"/>
    <property type="match status" value="1"/>
</dbReference>
<dbReference type="GO" id="GO:0003697">
    <property type="term" value="F:single-stranded DNA binding"/>
    <property type="evidence" value="ECO:0007669"/>
    <property type="project" value="TreeGrafter"/>
</dbReference>
<protein>
    <recommendedName>
        <fullName evidence="2">Structural maintenance of chromosomes protein 5</fullName>
    </recommendedName>
</protein>
<evidence type="ECO:0000256" key="3">
    <source>
        <dbReference type="ARBA" id="ARBA00023054"/>
    </source>
</evidence>
<evidence type="ECO:0000256" key="1">
    <source>
        <dbReference type="ARBA" id="ARBA00010171"/>
    </source>
</evidence>
<keyword evidence="6" id="KW-1185">Reference proteome</keyword>
<dbReference type="GO" id="GO:0005634">
    <property type="term" value="C:nucleus"/>
    <property type="evidence" value="ECO:0007669"/>
    <property type="project" value="TreeGrafter"/>
</dbReference>
<name>A0A5E4Q949_9NEOP</name>
<evidence type="ECO:0000313" key="5">
    <source>
        <dbReference type="EMBL" id="VVC93913.1"/>
    </source>
</evidence>
<dbReference type="EMBL" id="FZQP02001815">
    <property type="protein sequence ID" value="VVC93913.1"/>
    <property type="molecule type" value="Genomic_DNA"/>
</dbReference>
<proteinExistence type="inferred from homology"/>
<reference evidence="5 6" key="1">
    <citation type="submission" date="2017-07" db="EMBL/GenBank/DDBJ databases">
        <authorList>
            <person name="Talla V."/>
            <person name="Backstrom N."/>
        </authorList>
    </citation>
    <scope>NUCLEOTIDE SEQUENCE [LARGE SCALE GENOMIC DNA]</scope>
</reference>
<dbReference type="GO" id="GO:0030915">
    <property type="term" value="C:Smc5-Smc6 complex"/>
    <property type="evidence" value="ECO:0007669"/>
    <property type="project" value="TreeGrafter"/>
</dbReference>
<evidence type="ECO:0000256" key="2">
    <source>
        <dbReference type="ARBA" id="ARBA00018687"/>
    </source>
</evidence>
<gene>
    <name evidence="5" type="ORF">LSINAPIS_LOCUS6007</name>
</gene>
<evidence type="ECO:0000313" key="6">
    <source>
        <dbReference type="Proteomes" id="UP000324832"/>
    </source>
</evidence>
<sequence>MKRKQINDNVERVKTISAQIRLQESKVHHIQNEPLVQIDVEKKKCEREQREVVVQQCAAQRELCHLMKELQKGIVDRELWTIRLDFSRIEIVSQEATLRELRNELNNVQAALENIENLLTRAKSNAKEKLLEAKRTCNNKLPQDPDFPYKDEFNDLPSDLRQLQELCIELQTRIDCMGANDDQIVKEFENRERLIAKLKVDVSSSSETNKNLVEKMNKIKSKWLPALEKLLNDINRSFGNMFSKLGCAGEIRLEKTGSDEDYDKYGVGIFVSFRGGEQLQQLTRHAQSGGERALCTALCVDEINQGMDAVNERKMFQLLVKVTTECDNSQYFLLTPKLLRHLQFGESVMIHTIMNGKQIMNYKQWNVVKHLENAHNYRP</sequence>
<dbReference type="InterPro" id="IPR027417">
    <property type="entry name" value="P-loop_NTPase"/>
</dbReference>